<gene>
    <name evidence="1" type="ORF">GMARGA_LOCUS6607</name>
</gene>
<evidence type="ECO:0000313" key="2">
    <source>
        <dbReference type="Proteomes" id="UP000789901"/>
    </source>
</evidence>
<protein>
    <submittedName>
        <fullName evidence="1">46306_t:CDS:1</fullName>
    </submittedName>
</protein>
<keyword evidence="2" id="KW-1185">Reference proteome</keyword>
<dbReference type="Proteomes" id="UP000789901">
    <property type="component" value="Unassembled WGS sequence"/>
</dbReference>
<proteinExistence type="predicted"/>
<organism evidence="1 2">
    <name type="scientific">Gigaspora margarita</name>
    <dbReference type="NCBI Taxonomy" id="4874"/>
    <lineage>
        <taxon>Eukaryota</taxon>
        <taxon>Fungi</taxon>
        <taxon>Fungi incertae sedis</taxon>
        <taxon>Mucoromycota</taxon>
        <taxon>Glomeromycotina</taxon>
        <taxon>Glomeromycetes</taxon>
        <taxon>Diversisporales</taxon>
        <taxon>Gigasporaceae</taxon>
        <taxon>Gigaspora</taxon>
    </lineage>
</organism>
<comment type="caution">
    <text evidence="1">The sequence shown here is derived from an EMBL/GenBank/DDBJ whole genome shotgun (WGS) entry which is preliminary data.</text>
</comment>
<name>A0ABN7UH44_GIGMA</name>
<dbReference type="EMBL" id="CAJVQB010003031">
    <property type="protein sequence ID" value="CAG8595264.1"/>
    <property type="molecule type" value="Genomic_DNA"/>
</dbReference>
<accession>A0ABN7UH44</accession>
<evidence type="ECO:0000313" key="1">
    <source>
        <dbReference type="EMBL" id="CAG8595264.1"/>
    </source>
</evidence>
<reference evidence="1 2" key="1">
    <citation type="submission" date="2021-06" db="EMBL/GenBank/DDBJ databases">
        <authorList>
            <person name="Kallberg Y."/>
            <person name="Tangrot J."/>
            <person name="Rosling A."/>
        </authorList>
    </citation>
    <scope>NUCLEOTIDE SEQUENCE [LARGE SCALE GENOMIC DNA]</scope>
    <source>
        <strain evidence="1 2">120-4 pot B 10/14</strain>
    </source>
</reference>
<sequence>MKLHRMLKVNKSKTVLVLLTTVVQEHNLLSKYEFKKLTEDELITILGYKVDGREIQTLLHFTLEYKVSRIIWIEAYKHLATSNNNRPPQLWDEIFSIWCWYTQIKWEQKWIQEMILPDIIQMRLSNELKVLKVIQEGI</sequence>